<feature type="transmembrane region" description="Helical" evidence="2">
    <location>
        <begin position="215"/>
        <end position="234"/>
    </location>
</feature>
<name>A0AAU9X2D7_9CNID</name>
<comment type="caution">
    <text evidence="3">The sequence shown here is derived from an EMBL/GenBank/DDBJ whole genome shotgun (WGS) entry which is preliminary data.</text>
</comment>
<keyword evidence="2" id="KW-1133">Transmembrane helix</keyword>
<gene>
    <name evidence="3" type="ORF">PMEA_00015672</name>
</gene>
<feature type="transmembrane region" description="Helical" evidence="2">
    <location>
        <begin position="114"/>
        <end position="134"/>
    </location>
</feature>
<accession>A0AAU9X2D7</accession>
<proteinExistence type="inferred from homology"/>
<organism evidence="3 4">
    <name type="scientific">Pocillopora meandrina</name>
    <dbReference type="NCBI Taxonomy" id="46732"/>
    <lineage>
        <taxon>Eukaryota</taxon>
        <taxon>Metazoa</taxon>
        <taxon>Cnidaria</taxon>
        <taxon>Anthozoa</taxon>
        <taxon>Hexacorallia</taxon>
        <taxon>Scleractinia</taxon>
        <taxon>Astrocoeniina</taxon>
        <taxon>Pocilloporidae</taxon>
        <taxon>Pocillopora</taxon>
    </lineage>
</organism>
<dbReference type="Proteomes" id="UP001159428">
    <property type="component" value="Unassembled WGS sequence"/>
</dbReference>
<feature type="transmembrane region" description="Helical" evidence="2">
    <location>
        <begin position="81"/>
        <end position="102"/>
    </location>
</feature>
<comment type="similarity">
    <text evidence="1">Belongs to the TMEM121 family.</text>
</comment>
<dbReference type="InterPro" id="IPR032776">
    <property type="entry name" value="CECR6/TMEM121"/>
</dbReference>
<feature type="transmembrane region" description="Helical" evidence="2">
    <location>
        <begin position="177"/>
        <end position="194"/>
    </location>
</feature>
<evidence type="ECO:0000256" key="2">
    <source>
        <dbReference type="SAM" id="Phobius"/>
    </source>
</evidence>
<keyword evidence="4" id="KW-1185">Reference proteome</keyword>
<dbReference type="PROSITE" id="PS51257">
    <property type="entry name" value="PROKAR_LIPOPROTEIN"/>
    <property type="match status" value="1"/>
</dbReference>
<dbReference type="EMBL" id="CALNXJ010000028">
    <property type="protein sequence ID" value="CAH3134040.1"/>
    <property type="molecule type" value="Genomic_DNA"/>
</dbReference>
<keyword evidence="2" id="KW-0472">Membrane</keyword>
<sequence>MALSHGKILLGRFVLIFLLATQMFFFACLGIFFSVLMGHWTLEGILLSLLIFSIFIMSLIGFASLSFTWIIGKRQYYSYTWFVYTFVLIINIALVAQYLLVVDGEQDNPFGPTVFVKVLCITPFILLFFLNTAGEGGTEFHGESEWLFATMTAHIFDAVDMIDNVLNGYGNGKPTRLGAGMIGLASGCLLLAAWEFLERAHHSPGSKNGAKVYRLIGLILVNLATLIIRAVVYVDHGWRETTSIAKNIIMICTSVPELLRRIGQTSL</sequence>
<dbReference type="PANTHER" id="PTHR47399:SF1">
    <property type="entry name" value="TRANSMEMBRANE PROTEIN 121B"/>
    <property type="match status" value="1"/>
</dbReference>
<dbReference type="InterPro" id="IPR026624">
    <property type="entry name" value="CECR6"/>
</dbReference>
<dbReference type="AlphaFoldDB" id="A0AAU9X2D7"/>
<protein>
    <submittedName>
        <fullName evidence="3">Uncharacterized protein</fullName>
    </submittedName>
</protein>
<keyword evidence="2" id="KW-0812">Transmembrane</keyword>
<dbReference type="Pfam" id="PF14997">
    <property type="entry name" value="CECR6_TMEM121"/>
    <property type="match status" value="1"/>
</dbReference>
<evidence type="ECO:0000313" key="4">
    <source>
        <dbReference type="Proteomes" id="UP001159428"/>
    </source>
</evidence>
<dbReference type="PANTHER" id="PTHR47399">
    <property type="entry name" value="TRANSMEMBRANE PROTEIN 121B"/>
    <property type="match status" value="1"/>
</dbReference>
<feature type="transmembrane region" description="Helical" evidence="2">
    <location>
        <begin position="45"/>
        <end position="69"/>
    </location>
</feature>
<reference evidence="3 4" key="1">
    <citation type="submission" date="2022-05" db="EMBL/GenBank/DDBJ databases">
        <authorList>
            <consortium name="Genoscope - CEA"/>
            <person name="William W."/>
        </authorList>
    </citation>
    <scope>NUCLEOTIDE SEQUENCE [LARGE SCALE GENOMIC DNA]</scope>
</reference>
<evidence type="ECO:0000313" key="3">
    <source>
        <dbReference type="EMBL" id="CAH3134040.1"/>
    </source>
</evidence>
<feature type="transmembrane region" description="Helical" evidence="2">
    <location>
        <begin position="12"/>
        <end position="33"/>
    </location>
</feature>
<evidence type="ECO:0000256" key="1">
    <source>
        <dbReference type="ARBA" id="ARBA00007711"/>
    </source>
</evidence>